<organism evidence="1">
    <name type="scientific">termite gut metagenome</name>
    <dbReference type="NCBI Taxonomy" id="433724"/>
    <lineage>
        <taxon>unclassified sequences</taxon>
        <taxon>metagenomes</taxon>
        <taxon>organismal metagenomes</taxon>
    </lineage>
</organism>
<accession>A0A5J4RJ72</accession>
<proteinExistence type="predicted"/>
<reference evidence="1" key="1">
    <citation type="submission" date="2019-03" db="EMBL/GenBank/DDBJ databases">
        <title>Single cell metagenomics reveals metabolic interactions within the superorganism composed of flagellate Streblomastix strix and complex community of Bacteroidetes bacteria on its surface.</title>
        <authorList>
            <person name="Treitli S.C."/>
            <person name="Kolisko M."/>
            <person name="Husnik F."/>
            <person name="Keeling P."/>
            <person name="Hampl V."/>
        </authorList>
    </citation>
    <scope>NUCLEOTIDE SEQUENCE</scope>
    <source>
        <strain evidence="1">STM</strain>
    </source>
</reference>
<dbReference type="EMBL" id="SNRY01001093">
    <property type="protein sequence ID" value="KAA6333604.1"/>
    <property type="molecule type" value="Genomic_DNA"/>
</dbReference>
<sequence>MTKVLFFSVNRSFSSIRKRSFYTLLVFLFFSLGAYAQSSTSKQETIYISSAKFSSPLVEKWIAEYTKANANIRIRPADKNNSDVDLSFVVNNESDSVVYASGKTIVYVGRYALLPVTTKDNPVYEQISKKKLGKKDIKNLFFIGDLLAEEENNKKNKIQNLVTVYSGSGSTSGAVTFASHFGFAPSNFRGKKISGDDIYLLNAIQKDSTGITFNNLSYIYDLKDRRLKDEIALLPLDVKKEQFDIISSEDIDQTLSLLEEQNIELIPVQSIGFAYSKQERKSIKDFLQWVITDGQKFNHEYGFLNLDKKTLAHQKEEIGHQLLTYTK</sequence>
<evidence type="ECO:0000313" key="1">
    <source>
        <dbReference type="EMBL" id="KAA6333604.1"/>
    </source>
</evidence>
<gene>
    <name evidence="1" type="ORF">EZS27_018002</name>
</gene>
<protein>
    <submittedName>
        <fullName evidence="1">Uncharacterized protein</fullName>
    </submittedName>
</protein>
<comment type="caution">
    <text evidence="1">The sequence shown here is derived from an EMBL/GenBank/DDBJ whole genome shotgun (WGS) entry which is preliminary data.</text>
</comment>
<dbReference type="Gene3D" id="3.40.190.10">
    <property type="entry name" value="Periplasmic binding protein-like II"/>
    <property type="match status" value="1"/>
</dbReference>
<dbReference type="SUPFAM" id="SSF53850">
    <property type="entry name" value="Periplasmic binding protein-like II"/>
    <property type="match status" value="1"/>
</dbReference>
<dbReference type="AlphaFoldDB" id="A0A5J4RJ72"/>
<name>A0A5J4RJ72_9ZZZZ</name>